<keyword evidence="1" id="KW-0472">Membrane</keyword>
<dbReference type="Pfam" id="PF12966">
    <property type="entry name" value="AtpR"/>
    <property type="match status" value="1"/>
</dbReference>
<feature type="transmembrane region" description="Helical" evidence="1">
    <location>
        <begin position="6"/>
        <end position="27"/>
    </location>
</feature>
<name>A0ABS7AG05_9PROT</name>
<feature type="transmembrane region" description="Helical" evidence="1">
    <location>
        <begin position="39"/>
        <end position="59"/>
    </location>
</feature>
<accession>A0ABS7AG05</accession>
<dbReference type="Proteomes" id="UP001196565">
    <property type="component" value="Unassembled WGS sequence"/>
</dbReference>
<dbReference type="EMBL" id="JAHYBZ010000008">
    <property type="protein sequence ID" value="MBW6400682.1"/>
    <property type="molecule type" value="Genomic_DNA"/>
</dbReference>
<proteinExistence type="predicted"/>
<organism evidence="2 3">
    <name type="scientific">Roseomonas alba</name>
    <dbReference type="NCBI Taxonomy" id="2846776"/>
    <lineage>
        <taxon>Bacteria</taxon>
        <taxon>Pseudomonadati</taxon>
        <taxon>Pseudomonadota</taxon>
        <taxon>Alphaproteobacteria</taxon>
        <taxon>Acetobacterales</taxon>
        <taxon>Roseomonadaceae</taxon>
        <taxon>Roseomonas</taxon>
    </lineage>
</organism>
<comment type="caution">
    <text evidence="2">The sequence shown here is derived from an EMBL/GenBank/DDBJ whole genome shotgun (WGS) entry which is preliminary data.</text>
</comment>
<dbReference type="InterPro" id="IPR017581">
    <property type="entry name" value="AtpR-like"/>
</dbReference>
<evidence type="ECO:0008006" key="4">
    <source>
        <dbReference type="Google" id="ProtNLM"/>
    </source>
</evidence>
<evidence type="ECO:0000313" key="2">
    <source>
        <dbReference type="EMBL" id="MBW6400682.1"/>
    </source>
</evidence>
<dbReference type="RefSeq" id="WP_219765242.1">
    <property type="nucleotide sequence ID" value="NZ_JAHYBZ010000008.1"/>
</dbReference>
<keyword evidence="1" id="KW-1133">Transmembrane helix</keyword>
<sequence>MTAGTLFAVAIGLATGAVLGLVHFATLRWTTDLYLGKGIAYGFGLQILRFAVLGLVLFALARLGAAALLSGALGLLVMRRIVLKRVGGMP</sequence>
<keyword evidence="3" id="KW-1185">Reference proteome</keyword>
<evidence type="ECO:0000256" key="1">
    <source>
        <dbReference type="SAM" id="Phobius"/>
    </source>
</evidence>
<feature type="transmembrane region" description="Helical" evidence="1">
    <location>
        <begin position="65"/>
        <end position="82"/>
    </location>
</feature>
<keyword evidence="1" id="KW-0812">Transmembrane</keyword>
<gene>
    <name evidence="2" type="ORF">KPL78_22675</name>
</gene>
<reference evidence="2 3" key="1">
    <citation type="submission" date="2021-07" db="EMBL/GenBank/DDBJ databases">
        <authorList>
            <person name="So Y."/>
        </authorList>
    </citation>
    <scope>NUCLEOTIDE SEQUENCE [LARGE SCALE GENOMIC DNA]</scope>
    <source>
        <strain evidence="2 3">HJA6</strain>
    </source>
</reference>
<protein>
    <recommendedName>
        <fullName evidence="4">ATP synthase subunit I</fullName>
    </recommendedName>
</protein>
<evidence type="ECO:0000313" key="3">
    <source>
        <dbReference type="Proteomes" id="UP001196565"/>
    </source>
</evidence>